<evidence type="ECO:0000313" key="4">
    <source>
        <dbReference type="Proteomes" id="UP001140949"/>
    </source>
</evidence>
<feature type="compositionally biased region" description="Polar residues" evidence="2">
    <location>
        <begin position="37"/>
        <end position="48"/>
    </location>
</feature>
<dbReference type="GO" id="GO:0036297">
    <property type="term" value="P:interstrand cross-link repair"/>
    <property type="evidence" value="ECO:0007669"/>
    <property type="project" value="TreeGrafter"/>
</dbReference>
<dbReference type="AlphaFoldDB" id="A0AAX6E456"/>
<keyword evidence="4" id="KW-1185">Reference proteome</keyword>
<keyword evidence="3" id="KW-0378">Hydrolase</keyword>
<dbReference type="Proteomes" id="UP001140949">
    <property type="component" value="Unassembled WGS sequence"/>
</dbReference>
<comment type="similarity">
    <text evidence="1">Belongs to the EXO5 family.</text>
</comment>
<dbReference type="GO" id="GO:0045145">
    <property type="term" value="F:single-stranded DNA 5'-3' DNA exonuclease activity"/>
    <property type="evidence" value="ECO:0007669"/>
    <property type="project" value="InterPro"/>
</dbReference>
<evidence type="ECO:0000256" key="2">
    <source>
        <dbReference type="SAM" id="MobiDB-lite"/>
    </source>
</evidence>
<name>A0AAX6E456_IRIPA</name>
<feature type="compositionally biased region" description="Low complexity" evidence="2">
    <location>
        <begin position="17"/>
        <end position="33"/>
    </location>
</feature>
<keyword evidence="3" id="KW-0269">Exonuclease</keyword>
<dbReference type="Pfam" id="PF09810">
    <property type="entry name" value="Exo5"/>
    <property type="match status" value="3"/>
</dbReference>
<dbReference type="PANTHER" id="PTHR14464:SF4">
    <property type="entry name" value="EXONUCLEASE V"/>
    <property type="match status" value="1"/>
</dbReference>
<dbReference type="Gene3D" id="3.90.320.10">
    <property type="match status" value="1"/>
</dbReference>
<reference evidence="3" key="1">
    <citation type="journal article" date="2023" name="GigaByte">
        <title>Genome assembly of the bearded iris, Iris pallida Lam.</title>
        <authorList>
            <person name="Bruccoleri R.E."/>
            <person name="Oakeley E.J."/>
            <person name="Faust A.M.E."/>
            <person name="Altorfer M."/>
            <person name="Dessus-Babus S."/>
            <person name="Burckhardt D."/>
            <person name="Oertli M."/>
            <person name="Naumann U."/>
            <person name="Petersen F."/>
            <person name="Wong J."/>
        </authorList>
    </citation>
    <scope>NUCLEOTIDE SEQUENCE</scope>
    <source>
        <strain evidence="3">GSM-AAB239-AS_SAM_17_03QT</strain>
    </source>
</reference>
<keyword evidence="3" id="KW-0540">Nuclease</keyword>
<proteinExistence type="inferred from homology"/>
<dbReference type="InterPro" id="IPR019190">
    <property type="entry name" value="EXOV"/>
</dbReference>
<evidence type="ECO:0000313" key="3">
    <source>
        <dbReference type="EMBL" id="KAJ6798760.1"/>
    </source>
</evidence>
<dbReference type="GO" id="GO:0005634">
    <property type="term" value="C:nucleus"/>
    <property type="evidence" value="ECO:0007669"/>
    <property type="project" value="TreeGrafter"/>
</dbReference>
<dbReference type="InterPro" id="IPR011604">
    <property type="entry name" value="PDDEXK-like_dom_sf"/>
</dbReference>
<reference evidence="3" key="2">
    <citation type="submission" date="2023-04" db="EMBL/GenBank/DDBJ databases">
        <authorList>
            <person name="Bruccoleri R.E."/>
            <person name="Oakeley E.J."/>
            <person name="Faust A.-M."/>
            <person name="Dessus-Babus S."/>
            <person name="Altorfer M."/>
            <person name="Burckhardt D."/>
            <person name="Oertli M."/>
            <person name="Naumann U."/>
            <person name="Petersen F."/>
            <person name="Wong J."/>
        </authorList>
    </citation>
    <scope>NUCLEOTIDE SEQUENCE</scope>
    <source>
        <strain evidence="3">GSM-AAB239-AS_SAM_17_03QT</strain>
        <tissue evidence="3">Leaf</tissue>
    </source>
</reference>
<gene>
    <name evidence="3" type="ORF">M6B38_210845</name>
</gene>
<evidence type="ECO:0000256" key="1">
    <source>
        <dbReference type="ARBA" id="ARBA00009797"/>
    </source>
</evidence>
<sequence length="366" mass="41295">MAFIEAALSSTRSLLSSSSSSRLSPLSTPPSLLARHASSSHTPPSLASPSAAVRAGDVEDCAPRVSLIKRFRSKKVLSVTDITSTEWCDKQMEFKVVHGKPKKTAAMVAGSNRHTELEKEVVEKIEIQVNSREESWALKFLNFVVGANQLLFEGLTREIPVVGVIQGRWMVGVIDEVRMPIGKAIMPILVDTKTRCTATVPSEAQKRNGRLQLMCYKYLWDYLVAGTFPPGRFFNHFGLNPLYILSDNIKQYTASLGCHAERFEDVVRYYRESCFLLPRSDDQLLLRYELQSDRSLLEECQFAHDAVWLENQVEECLKFWSGEREAAYVTEDEKWKCNFCSFSGICPVYAKASDSKFGHHSSYDHS</sequence>
<comment type="caution">
    <text evidence="3">The sequence shown here is derived from an EMBL/GenBank/DDBJ whole genome shotgun (WGS) entry which is preliminary data.</text>
</comment>
<dbReference type="EMBL" id="JANAVB010040218">
    <property type="protein sequence ID" value="KAJ6798760.1"/>
    <property type="molecule type" value="Genomic_DNA"/>
</dbReference>
<protein>
    <submittedName>
        <fullName evidence="3">Exonuclease V, chloroplastic-like</fullName>
    </submittedName>
</protein>
<organism evidence="3 4">
    <name type="scientific">Iris pallida</name>
    <name type="common">Sweet iris</name>
    <dbReference type="NCBI Taxonomy" id="29817"/>
    <lineage>
        <taxon>Eukaryota</taxon>
        <taxon>Viridiplantae</taxon>
        <taxon>Streptophyta</taxon>
        <taxon>Embryophyta</taxon>
        <taxon>Tracheophyta</taxon>
        <taxon>Spermatophyta</taxon>
        <taxon>Magnoliopsida</taxon>
        <taxon>Liliopsida</taxon>
        <taxon>Asparagales</taxon>
        <taxon>Iridaceae</taxon>
        <taxon>Iridoideae</taxon>
        <taxon>Irideae</taxon>
        <taxon>Iris</taxon>
    </lineage>
</organism>
<feature type="region of interest" description="Disordered" evidence="2">
    <location>
        <begin position="17"/>
        <end position="53"/>
    </location>
</feature>
<dbReference type="PANTHER" id="PTHR14464">
    <property type="entry name" value="EXONUCLEASE V"/>
    <property type="match status" value="1"/>
</dbReference>
<accession>A0AAX6E456</accession>